<feature type="compositionally biased region" description="Polar residues" evidence="1">
    <location>
        <begin position="287"/>
        <end position="297"/>
    </location>
</feature>
<reference evidence="2" key="1">
    <citation type="submission" date="2022-03" db="EMBL/GenBank/DDBJ databases">
        <authorList>
            <person name="Martin C."/>
        </authorList>
    </citation>
    <scope>NUCLEOTIDE SEQUENCE</scope>
</reference>
<gene>
    <name evidence="2" type="ORF">OFUS_LOCUS11212</name>
</gene>
<dbReference type="EMBL" id="CAIIXF020000005">
    <property type="protein sequence ID" value="CAH1785107.1"/>
    <property type="molecule type" value="Genomic_DNA"/>
</dbReference>
<organism evidence="2 3">
    <name type="scientific">Owenia fusiformis</name>
    <name type="common">Polychaete worm</name>
    <dbReference type="NCBI Taxonomy" id="6347"/>
    <lineage>
        <taxon>Eukaryota</taxon>
        <taxon>Metazoa</taxon>
        <taxon>Spiralia</taxon>
        <taxon>Lophotrochozoa</taxon>
        <taxon>Annelida</taxon>
        <taxon>Polychaeta</taxon>
        <taxon>Sedentaria</taxon>
        <taxon>Canalipalpata</taxon>
        <taxon>Sabellida</taxon>
        <taxon>Oweniida</taxon>
        <taxon>Oweniidae</taxon>
        <taxon>Owenia</taxon>
    </lineage>
</organism>
<feature type="non-terminal residue" evidence="2">
    <location>
        <position position="387"/>
    </location>
</feature>
<feature type="region of interest" description="Disordered" evidence="1">
    <location>
        <begin position="1"/>
        <end position="297"/>
    </location>
</feature>
<keyword evidence="3" id="KW-1185">Reference proteome</keyword>
<evidence type="ECO:0000313" key="2">
    <source>
        <dbReference type="EMBL" id="CAH1785107.1"/>
    </source>
</evidence>
<dbReference type="Proteomes" id="UP000749559">
    <property type="component" value="Unassembled WGS sequence"/>
</dbReference>
<accession>A0A8J1T4K8</accession>
<evidence type="ECO:0000256" key="1">
    <source>
        <dbReference type="SAM" id="MobiDB-lite"/>
    </source>
</evidence>
<feature type="compositionally biased region" description="Acidic residues" evidence="1">
    <location>
        <begin position="118"/>
        <end position="131"/>
    </location>
</feature>
<proteinExistence type="predicted"/>
<protein>
    <submittedName>
        <fullName evidence="2">Uncharacterized protein</fullName>
    </submittedName>
</protein>
<evidence type="ECO:0000313" key="3">
    <source>
        <dbReference type="Proteomes" id="UP000749559"/>
    </source>
</evidence>
<feature type="compositionally biased region" description="Basic and acidic residues" evidence="1">
    <location>
        <begin position="51"/>
        <end position="60"/>
    </location>
</feature>
<feature type="compositionally biased region" description="Low complexity" evidence="1">
    <location>
        <begin position="165"/>
        <end position="184"/>
    </location>
</feature>
<comment type="caution">
    <text evidence="2">The sequence shown here is derived from an EMBL/GenBank/DDBJ whole genome shotgun (WGS) entry which is preliminary data.</text>
</comment>
<dbReference type="AlphaFoldDB" id="A0A8J1T4K8"/>
<sequence length="387" mass="42411">MDENESSPPDIADQNAQANIVDIIPEQEDDGALHLQPENTESDSSVGGDSTESHHDELVESQHLNSNAEGMDTNADDNIGNDHRETEDENNENIEKDPPKVESVIEIVGTSNSNCAEEPPECDLEPVEPECDQSSLPDPEPSFGQSIDENVQGEDKDKNAVNPTEVNENVNNVSNDNDSNVSNEIQCSDQESVNDNEESRNGDLTGRQSQTKEHSANDRIEETNEAVDIDADNKPMDYDALSEAQNGAITDSSDKPNALNISPQEEGHESEIHNTSQEVITERNQKHSSSTTLSQDIPIQNGIQEHLETAVSDNIPNSKQAMLQSNEALHDIVQSDNFEMDHPEVTCDIKEASVQNEDAKQAIVQGENNKQAVVQNDSIQQDIVQSD</sequence>
<feature type="compositionally biased region" description="Polar residues" evidence="1">
    <location>
        <begin position="37"/>
        <end position="50"/>
    </location>
</feature>
<name>A0A8J1T4K8_OWEFU</name>
<feature type="compositionally biased region" description="Basic and acidic residues" evidence="1">
    <location>
        <begin position="210"/>
        <end position="222"/>
    </location>
</feature>